<dbReference type="Pfam" id="PF01661">
    <property type="entry name" value="Macro"/>
    <property type="match status" value="1"/>
</dbReference>
<accession>A0ABQ5JZM0</accession>
<name>A0ABQ5JZM0_9EUKA</name>
<dbReference type="PANTHER" id="PTHR11106">
    <property type="entry name" value="GANGLIOSIDE INDUCED DIFFERENTIATION ASSOCIATED PROTEIN 2-RELATED"/>
    <property type="match status" value="1"/>
</dbReference>
<dbReference type="EMBL" id="BQXS01012754">
    <property type="protein sequence ID" value="GKT27555.1"/>
    <property type="molecule type" value="Genomic_DNA"/>
</dbReference>
<evidence type="ECO:0000259" key="1">
    <source>
        <dbReference type="PROSITE" id="PS51154"/>
    </source>
</evidence>
<feature type="domain" description="Macro" evidence="1">
    <location>
        <begin position="47"/>
        <end position="232"/>
    </location>
</feature>
<organism evidence="2 4">
    <name type="scientific">Aduncisulcus paluster</name>
    <dbReference type="NCBI Taxonomy" id="2918883"/>
    <lineage>
        <taxon>Eukaryota</taxon>
        <taxon>Metamonada</taxon>
        <taxon>Carpediemonas-like organisms</taxon>
        <taxon>Aduncisulcus</taxon>
    </lineage>
</organism>
<evidence type="ECO:0000313" key="3">
    <source>
        <dbReference type="EMBL" id="GKT27555.1"/>
    </source>
</evidence>
<dbReference type="SMART" id="SM00506">
    <property type="entry name" value="A1pp"/>
    <property type="match status" value="1"/>
</dbReference>
<dbReference type="EMBL" id="BQXS01012478">
    <property type="protein sequence ID" value="GKT23659.1"/>
    <property type="molecule type" value="Genomic_DNA"/>
</dbReference>
<dbReference type="SUPFAM" id="SSF52949">
    <property type="entry name" value="Macro domain-like"/>
    <property type="match status" value="1"/>
</dbReference>
<comment type="caution">
    <text evidence="2">The sequence shown here is derived from an EMBL/GenBank/DDBJ whole genome shotgun (WGS) entry which is preliminary data.</text>
</comment>
<reference evidence="2" key="1">
    <citation type="submission" date="2022-03" db="EMBL/GenBank/DDBJ databases">
        <title>Draft genome sequence of Aduncisulcus paluster, a free-living microaerophilic Fornicata.</title>
        <authorList>
            <person name="Yuyama I."/>
            <person name="Kume K."/>
            <person name="Tamura T."/>
            <person name="Inagaki Y."/>
            <person name="Hashimoto T."/>
        </authorList>
    </citation>
    <scope>NUCLEOTIDE SEQUENCE</scope>
    <source>
        <strain evidence="2">NY0171</strain>
    </source>
</reference>
<gene>
    <name evidence="2" type="ORF">ADUPG1_012494</name>
    <name evidence="3" type="ORF">ADUPG1_013896</name>
</gene>
<sequence>MAKFGWEECKEEKIPTHPSKRFDREGMISRIKKKMAYTHSREVISKLSDSTTINIEGVHLTLYQGDICELGVDAIVNAANTYLRGGGGVDGFIHRAAGEEKLVSQMEKQYPKGCSYGECCMSESFKLPCAAIFHTVGPQECMNDPLLASCYTSCLDELQGLKMRSIAFPAISCGVFAYSEDIKRACKVAVDCTIEWIKQKQVKSGTTLKNVVFVCFSDDMYSTYKSYFRKLK</sequence>
<dbReference type="Proteomes" id="UP001057375">
    <property type="component" value="Unassembled WGS sequence"/>
</dbReference>
<evidence type="ECO:0000313" key="2">
    <source>
        <dbReference type="EMBL" id="GKT23659.1"/>
    </source>
</evidence>
<dbReference type="InterPro" id="IPR043472">
    <property type="entry name" value="Macro_dom-like"/>
</dbReference>
<protein>
    <submittedName>
        <fullName evidence="2">O-acetyl-ADP-ribose deacetylase</fullName>
    </submittedName>
</protein>
<evidence type="ECO:0000313" key="4">
    <source>
        <dbReference type="Proteomes" id="UP001057375"/>
    </source>
</evidence>
<dbReference type="Gene3D" id="3.40.220.10">
    <property type="entry name" value="Leucine Aminopeptidase, subunit E, domain 1"/>
    <property type="match status" value="1"/>
</dbReference>
<dbReference type="PROSITE" id="PS51154">
    <property type="entry name" value="MACRO"/>
    <property type="match status" value="1"/>
</dbReference>
<proteinExistence type="predicted"/>
<keyword evidence="4" id="KW-1185">Reference proteome</keyword>
<dbReference type="InterPro" id="IPR002589">
    <property type="entry name" value="Macro_dom"/>
</dbReference>
<dbReference type="PANTHER" id="PTHR11106:SF27">
    <property type="entry name" value="MACRO DOMAIN-CONTAINING PROTEIN"/>
    <property type="match status" value="1"/>
</dbReference>